<feature type="compositionally biased region" description="Basic and acidic residues" evidence="6">
    <location>
        <begin position="146"/>
        <end position="155"/>
    </location>
</feature>
<evidence type="ECO:0000259" key="7">
    <source>
        <dbReference type="Pfam" id="PF02234"/>
    </source>
</evidence>
<sequence>MSARLIDQLTQGFGVRPSLRVKRALFGPVDHEENVRFVQRELARNREEASQRWNYDFSRDVPLPGRYEWEVPSLNTLVEPLVSHTCDKDQRRARKTSQQMHITDYLQHRKQRSKSKVKVQERKRTPSTPKTRSTDEKESPTNTTKESSKPKEIVA</sequence>
<dbReference type="PANTHER" id="PTHR10265:SF45">
    <property type="entry name" value="DACAPO"/>
    <property type="match status" value="1"/>
</dbReference>
<dbReference type="GO" id="GO:0051726">
    <property type="term" value="P:regulation of cell cycle"/>
    <property type="evidence" value="ECO:0007669"/>
    <property type="project" value="InterPro"/>
</dbReference>
<keyword evidence="4" id="KW-0539">Nucleus</keyword>
<evidence type="ECO:0000256" key="3">
    <source>
        <dbReference type="ARBA" id="ARBA00023013"/>
    </source>
</evidence>
<comment type="subcellular location">
    <subcellularLocation>
        <location evidence="1">Nucleus</location>
    </subcellularLocation>
</comment>
<dbReference type="Gene3D" id="4.10.365.10">
    <property type="entry name" value="p27"/>
    <property type="match status" value="1"/>
</dbReference>
<dbReference type="AlphaFoldDB" id="C1BSZ5"/>
<dbReference type="OrthoDB" id="9940972at2759"/>
<evidence type="ECO:0000256" key="4">
    <source>
        <dbReference type="ARBA" id="ARBA00023242"/>
    </source>
</evidence>
<feature type="region of interest" description="Disordered" evidence="6">
    <location>
        <begin position="85"/>
        <end position="155"/>
    </location>
</feature>
<evidence type="ECO:0000313" key="8">
    <source>
        <dbReference type="EMBL" id="ACO12148.1"/>
    </source>
</evidence>
<dbReference type="Pfam" id="PF02234">
    <property type="entry name" value="CDI"/>
    <property type="match status" value="1"/>
</dbReference>
<keyword evidence="5" id="KW-0131">Cell cycle</keyword>
<feature type="compositionally biased region" description="Basic residues" evidence="6">
    <location>
        <begin position="108"/>
        <end position="117"/>
    </location>
</feature>
<evidence type="ECO:0000256" key="1">
    <source>
        <dbReference type="ARBA" id="ARBA00004123"/>
    </source>
</evidence>
<dbReference type="InterPro" id="IPR044898">
    <property type="entry name" value="CDI_dom_sf"/>
</dbReference>
<dbReference type="EMBL" id="BT077724">
    <property type="protein sequence ID" value="ACO12148.1"/>
    <property type="molecule type" value="mRNA"/>
</dbReference>
<dbReference type="GO" id="GO:0004861">
    <property type="term" value="F:cyclin-dependent protein serine/threonine kinase inhibitor activity"/>
    <property type="evidence" value="ECO:0007669"/>
    <property type="project" value="InterPro"/>
</dbReference>
<comment type="similarity">
    <text evidence="2">Belongs to the CDI family.</text>
</comment>
<evidence type="ECO:0000256" key="5">
    <source>
        <dbReference type="ARBA" id="ARBA00023306"/>
    </source>
</evidence>
<proteinExistence type="evidence at transcript level"/>
<evidence type="ECO:0000256" key="2">
    <source>
        <dbReference type="ARBA" id="ARBA00006726"/>
    </source>
</evidence>
<dbReference type="PANTHER" id="PTHR10265">
    <property type="entry name" value="CYCLIN-DEPENDENT KINASE INHIBITOR 1"/>
    <property type="match status" value="1"/>
</dbReference>
<dbReference type="InterPro" id="IPR003175">
    <property type="entry name" value="CDI_dom"/>
</dbReference>
<evidence type="ECO:0000256" key="6">
    <source>
        <dbReference type="SAM" id="MobiDB-lite"/>
    </source>
</evidence>
<protein>
    <submittedName>
        <fullName evidence="8">Cyclin-dependent kinase inhibitor 1B</fullName>
    </submittedName>
</protein>
<keyword evidence="3" id="KW-0649">Protein kinase inhibitor</keyword>
<name>C1BSZ5_LEPSM</name>
<reference evidence="8" key="1">
    <citation type="submission" date="2009-06" db="EMBL/GenBank/DDBJ databases">
        <title>Lepeophtheirus salmonis ESTs and full-length cDNAs.</title>
        <authorList>
            <person name="Yasuike M."/>
            <person name="von Schalburg K."/>
            <person name="Cooper G."/>
            <person name="Leong J."/>
            <person name="Jones S.R.M."/>
            <person name="Koop B.F."/>
        </authorList>
    </citation>
    <scope>NUCLEOTIDE SEQUENCE</scope>
    <source>
        <strain evidence="8">Pacific form</strain>
        <tissue evidence="8">Whole</tissue>
    </source>
</reference>
<gene>
    <name evidence="8" type="primary">CDN1B</name>
</gene>
<accession>C1BSZ5</accession>
<dbReference type="GO" id="GO:0005634">
    <property type="term" value="C:nucleus"/>
    <property type="evidence" value="ECO:0007669"/>
    <property type="project" value="UniProtKB-SubCell"/>
</dbReference>
<organism evidence="8">
    <name type="scientific">Lepeophtheirus salmonis</name>
    <name type="common">Salmon louse</name>
    <name type="synonym">Caligus salmonis</name>
    <dbReference type="NCBI Taxonomy" id="72036"/>
    <lineage>
        <taxon>Eukaryota</taxon>
        <taxon>Metazoa</taxon>
        <taxon>Ecdysozoa</taxon>
        <taxon>Arthropoda</taxon>
        <taxon>Crustacea</taxon>
        <taxon>Multicrustacea</taxon>
        <taxon>Hexanauplia</taxon>
        <taxon>Copepoda</taxon>
        <taxon>Siphonostomatoida</taxon>
        <taxon>Caligidae</taxon>
        <taxon>Lepeophtheirus</taxon>
    </lineage>
</organism>
<feature type="domain" description="Cyclin-dependent kinase inhibitor" evidence="7">
    <location>
        <begin position="25"/>
        <end position="70"/>
    </location>
</feature>